<keyword evidence="3" id="KW-1185">Reference proteome</keyword>
<reference evidence="2 3" key="1">
    <citation type="submission" date="2023-03" db="EMBL/GenBank/DDBJ databases">
        <title>Genetic diversity of Bacillus cereus sensu lato isolates from Slovenia.</title>
        <authorList>
            <person name="Abdelli M."/>
        </authorList>
    </citation>
    <scope>NUCLEOTIDE SEQUENCE [LARGE SCALE GENOMIC DNA]</scope>
    <source>
        <strain evidence="2 3">SIBC61B</strain>
    </source>
</reference>
<dbReference type="EMBL" id="JARPRV010000003">
    <property type="protein sequence ID" value="MDG0940956.1"/>
    <property type="molecule type" value="Genomic_DNA"/>
</dbReference>
<dbReference type="GO" id="GO:0005524">
    <property type="term" value="F:ATP binding"/>
    <property type="evidence" value="ECO:0007669"/>
    <property type="project" value="UniProtKB-KW"/>
</dbReference>
<evidence type="ECO:0000256" key="1">
    <source>
        <dbReference type="SAM" id="MobiDB-lite"/>
    </source>
</evidence>
<feature type="compositionally biased region" description="Polar residues" evidence="1">
    <location>
        <begin position="1"/>
        <end position="22"/>
    </location>
</feature>
<protein>
    <submittedName>
        <fullName evidence="2">Spermidine/putrescine ABC transporter ATP-binding protein</fullName>
    </submittedName>
</protein>
<organism evidence="2 3">
    <name type="scientific">Bacillus paranthracis</name>
    <dbReference type="NCBI Taxonomy" id="2026186"/>
    <lineage>
        <taxon>Bacteria</taxon>
        <taxon>Bacillati</taxon>
        <taxon>Bacillota</taxon>
        <taxon>Bacilli</taxon>
        <taxon>Bacillales</taxon>
        <taxon>Bacillaceae</taxon>
        <taxon>Bacillus</taxon>
        <taxon>Bacillus cereus group</taxon>
    </lineage>
</organism>
<keyword evidence="2" id="KW-0547">Nucleotide-binding</keyword>
<evidence type="ECO:0000313" key="2">
    <source>
        <dbReference type="EMBL" id="MDG0940956.1"/>
    </source>
</evidence>
<feature type="region of interest" description="Disordered" evidence="1">
    <location>
        <begin position="1"/>
        <end position="40"/>
    </location>
</feature>
<accession>A0ABT6DUZ3</accession>
<name>A0ABT6DUZ3_9BACI</name>
<gene>
    <name evidence="2" type="ORF">P6U22_07060</name>
</gene>
<dbReference type="Proteomes" id="UP001221338">
    <property type="component" value="Unassembled WGS sequence"/>
</dbReference>
<proteinExistence type="predicted"/>
<evidence type="ECO:0000313" key="3">
    <source>
        <dbReference type="Proteomes" id="UP001221338"/>
    </source>
</evidence>
<sequence>MENRQVYPTLTGSKTPPQNSAKAKNLGGNRAVHKSPIGED</sequence>
<comment type="caution">
    <text evidence="2">The sequence shown here is derived from an EMBL/GenBank/DDBJ whole genome shotgun (WGS) entry which is preliminary data.</text>
</comment>
<keyword evidence="2" id="KW-0067">ATP-binding</keyword>